<evidence type="ECO:0000313" key="3">
    <source>
        <dbReference type="Proteomes" id="UP000283569"/>
    </source>
</evidence>
<dbReference type="AlphaFoldDB" id="A0A420TZK3"/>
<gene>
    <name evidence="2" type="ORF">BFJ72_g2687</name>
</gene>
<proteinExistence type="predicted"/>
<dbReference type="EMBL" id="MRDB01000006">
    <property type="protein sequence ID" value="RKL46949.1"/>
    <property type="molecule type" value="Genomic_DNA"/>
</dbReference>
<comment type="caution">
    <text evidence="2">The sequence shown here is derived from an EMBL/GenBank/DDBJ whole genome shotgun (WGS) entry which is preliminary data.</text>
</comment>
<protein>
    <submittedName>
        <fullName evidence="2">Uncharacterized protein</fullName>
    </submittedName>
</protein>
<name>A0A420TZK3_GIBIN</name>
<reference evidence="2 3" key="1">
    <citation type="journal article" date="2018" name="Sci. Rep.">
        <title>Characterisation of pathogen-specific regions and novel effector candidates in Fusarium oxysporum f. sp. cepae.</title>
        <authorList>
            <person name="Armitage A.D."/>
            <person name="Taylor A."/>
            <person name="Sobczyk M.K."/>
            <person name="Baxter L."/>
            <person name="Greenfield B.P."/>
            <person name="Bates H.J."/>
            <person name="Wilson F."/>
            <person name="Jackson A.C."/>
            <person name="Ott S."/>
            <person name="Harrison R.J."/>
            <person name="Clarkson J.P."/>
        </authorList>
    </citation>
    <scope>NUCLEOTIDE SEQUENCE [LARGE SCALE GENOMIC DNA]</scope>
    <source>
        <strain evidence="2 3">Fp_A8</strain>
    </source>
</reference>
<evidence type="ECO:0000313" key="2">
    <source>
        <dbReference type="EMBL" id="RKL46949.1"/>
    </source>
</evidence>
<evidence type="ECO:0000256" key="1">
    <source>
        <dbReference type="SAM" id="MobiDB-lite"/>
    </source>
</evidence>
<organism evidence="2 3">
    <name type="scientific">Gibberella intermedia</name>
    <name type="common">Bulb rot disease fungus</name>
    <name type="synonym">Fusarium proliferatum</name>
    <dbReference type="NCBI Taxonomy" id="948311"/>
    <lineage>
        <taxon>Eukaryota</taxon>
        <taxon>Fungi</taxon>
        <taxon>Dikarya</taxon>
        <taxon>Ascomycota</taxon>
        <taxon>Pezizomycotina</taxon>
        <taxon>Sordariomycetes</taxon>
        <taxon>Hypocreomycetidae</taxon>
        <taxon>Hypocreales</taxon>
        <taxon>Nectriaceae</taxon>
        <taxon>Fusarium</taxon>
        <taxon>Fusarium fujikuroi species complex</taxon>
    </lineage>
</organism>
<dbReference type="Proteomes" id="UP000283569">
    <property type="component" value="Unassembled WGS sequence"/>
</dbReference>
<sequence>MDGSTSYPDPSKIDSSRHEHRRAYLFSVATCNGSFNCPVFDSTLASSTEIVCANFERMDKLEVTESSFQYHLETSIWKGFFSHLGHAAPECPWTVDDFHDDVQSFSDTYRQWRIHHALPVPEDSATQETDLDSDEAGEDSELRRENSVLKRENEDLRRAMAQGSDMLVPAPEDPSVLRETALRLVGEDVPCDFATVAKYISFMPSKTHLSCKGLYGSTRFMIRGFDGKTAAEAKLVLQGYLMAHEHRFFLDGPIEFKFVSKSSATMT</sequence>
<feature type="compositionally biased region" description="Acidic residues" evidence="1">
    <location>
        <begin position="129"/>
        <end position="139"/>
    </location>
</feature>
<feature type="region of interest" description="Disordered" evidence="1">
    <location>
        <begin position="121"/>
        <end position="147"/>
    </location>
</feature>
<accession>A0A420TZK3</accession>